<name>A0A1T5C8Z5_9BACT</name>
<reference evidence="3" key="1">
    <citation type="submission" date="2017-02" db="EMBL/GenBank/DDBJ databases">
        <authorList>
            <person name="Varghese N."/>
            <person name="Submissions S."/>
        </authorList>
    </citation>
    <scope>NUCLEOTIDE SEQUENCE [LARGE SCALE GENOMIC DNA]</scope>
    <source>
        <strain evidence="3">DSM 24412</strain>
    </source>
</reference>
<protein>
    <submittedName>
        <fullName evidence="2">Outer membrane protein beta-barrel domain-containing protein</fullName>
    </submittedName>
</protein>
<dbReference type="InterPro" id="IPR025665">
    <property type="entry name" value="Beta-barrel_OMP_2"/>
</dbReference>
<dbReference type="STRING" id="889453.SAMN03080601_00719"/>
<keyword evidence="3" id="KW-1185">Reference proteome</keyword>
<evidence type="ECO:0000313" key="3">
    <source>
        <dbReference type="Proteomes" id="UP000191055"/>
    </source>
</evidence>
<dbReference type="AlphaFoldDB" id="A0A1T5C8Z5"/>
<proteinExistence type="predicted"/>
<organism evidence="2 3">
    <name type="scientific">Alkalitalea saponilacus</name>
    <dbReference type="NCBI Taxonomy" id="889453"/>
    <lineage>
        <taxon>Bacteria</taxon>
        <taxon>Pseudomonadati</taxon>
        <taxon>Bacteroidota</taxon>
        <taxon>Bacteroidia</taxon>
        <taxon>Marinilabiliales</taxon>
        <taxon>Marinilabiliaceae</taxon>
        <taxon>Alkalitalea</taxon>
    </lineage>
</organism>
<dbReference type="Pfam" id="PF13568">
    <property type="entry name" value="OMP_b-brl_2"/>
    <property type="match status" value="1"/>
</dbReference>
<accession>A0A1T5C8Z5</accession>
<gene>
    <name evidence="2" type="ORF">SAMN03080601_00719</name>
</gene>
<dbReference type="Proteomes" id="UP000191055">
    <property type="component" value="Unassembled WGS sequence"/>
</dbReference>
<evidence type="ECO:0000313" key="2">
    <source>
        <dbReference type="EMBL" id="SKB55897.1"/>
    </source>
</evidence>
<sequence length="253" mass="29049">MIIRFIRKTKYYFVIRLQMKKVVSIFLFVLVCSALIAQPSKRRVPNLPSFDDRHLNFGFLIGLNTMDFRVVHANPSDVTGTEMRYADVVNLNPGINIGMVTSFRLNQYLNLRLLPGISFGQRDLHFISNDGEEDRWPLEVKSTFIECPILIKFNGARMTNAKPYLVGGVNPRFDLAKSRKDGILMRPFDLYWELGAGIDSYMSYFRFSTELKISVGMLNVLSPEGTGEPEDVLYTGVLDRLTSRIFVLTFYFE</sequence>
<dbReference type="EMBL" id="FUYV01000003">
    <property type="protein sequence ID" value="SKB55897.1"/>
    <property type="molecule type" value="Genomic_DNA"/>
</dbReference>
<feature type="domain" description="Outer membrane protein beta-barrel" evidence="1">
    <location>
        <begin position="37"/>
        <end position="219"/>
    </location>
</feature>
<evidence type="ECO:0000259" key="1">
    <source>
        <dbReference type="Pfam" id="PF13568"/>
    </source>
</evidence>